<gene>
    <name evidence="12" type="ORF">Cni_G06906</name>
</gene>
<evidence type="ECO:0000313" key="13">
    <source>
        <dbReference type="Proteomes" id="UP001327560"/>
    </source>
</evidence>
<dbReference type="PRINTS" id="PR00031">
    <property type="entry name" value="HTHREPRESSR"/>
</dbReference>
<evidence type="ECO:0000256" key="4">
    <source>
        <dbReference type="ARBA" id="ARBA00023155"/>
    </source>
</evidence>
<dbReference type="InterPro" id="IPR000047">
    <property type="entry name" value="HTH_motif"/>
</dbReference>
<name>A0AAQ3JY69_9LILI</name>
<sequence>MFEAQVKLEPRQKLELARELGLQPRQVAIWFQNKRARWKSKQLEREYRALKTEYDALLASFESLKKEKQILLAQLQTLEELLDKAEERSPDGGDAATKNEERPRLLLKEEPELELAGSADEEDKNLNYLSEEEAALGQPASSSLTLPAAEQQFCFTTSSWPSDQSGGHSHWWEFWPPRG</sequence>
<reference evidence="12 13" key="1">
    <citation type="submission" date="2023-10" db="EMBL/GenBank/DDBJ databases">
        <title>Chromosome-scale genome assembly provides insights into flower coloration mechanisms of Canna indica.</title>
        <authorList>
            <person name="Li C."/>
        </authorList>
    </citation>
    <scope>NUCLEOTIDE SEQUENCE [LARGE SCALE GENOMIC DNA]</scope>
    <source>
        <tissue evidence="12">Flower</tissue>
    </source>
</reference>
<dbReference type="GO" id="GO:0043565">
    <property type="term" value="F:sequence-specific DNA binding"/>
    <property type="evidence" value="ECO:0007669"/>
    <property type="project" value="InterPro"/>
</dbReference>
<evidence type="ECO:0000256" key="5">
    <source>
        <dbReference type="ARBA" id="ARBA00023163"/>
    </source>
</evidence>
<evidence type="ECO:0000259" key="11">
    <source>
        <dbReference type="SMART" id="SM00389"/>
    </source>
</evidence>
<dbReference type="PROSITE" id="PS00027">
    <property type="entry name" value="HOMEOBOX_1"/>
    <property type="match status" value="1"/>
</dbReference>
<evidence type="ECO:0000256" key="7">
    <source>
        <dbReference type="ARBA" id="ARBA00025748"/>
    </source>
</evidence>
<comment type="similarity">
    <text evidence="7 9">Belongs to the HD-ZIP homeobox family. Class I subfamily.</text>
</comment>
<evidence type="ECO:0000256" key="8">
    <source>
        <dbReference type="RuleBase" id="RU000682"/>
    </source>
</evidence>
<dbReference type="Pfam" id="PF02183">
    <property type="entry name" value="HALZ"/>
    <property type="match status" value="1"/>
</dbReference>
<dbReference type="EMBL" id="CP136891">
    <property type="protein sequence ID" value="WOK98196.1"/>
    <property type="molecule type" value="Genomic_DNA"/>
</dbReference>
<organism evidence="12 13">
    <name type="scientific">Canna indica</name>
    <name type="common">Indian-shot</name>
    <dbReference type="NCBI Taxonomy" id="4628"/>
    <lineage>
        <taxon>Eukaryota</taxon>
        <taxon>Viridiplantae</taxon>
        <taxon>Streptophyta</taxon>
        <taxon>Embryophyta</taxon>
        <taxon>Tracheophyta</taxon>
        <taxon>Spermatophyta</taxon>
        <taxon>Magnoliopsida</taxon>
        <taxon>Liliopsida</taxon>
        <taxon>Zingiberales</taxon>
        <taxon>Cannaceae</taxon>
        <taxon>Canna</taxon>
    </lineage>
</organism>
<dbReference type="GO" id="GO:0005634">
    <property type="term" value="C:nucleus"/>
    <property type="evidence" value="ECO:0007669"/>
    <property type="project" value="UniProtKB-SubCell"/>
</dbReference>
<dbReference type="AlphaFoldDB" id="A0AAQ3JY69"/>
<dbReference type="InterPro" id="IPR045224">
    <property type="entry name" value="HDZip_class_I_plant"/>
</dbReference>
<feature type="compositionally biased region" description="Polar residues" evidence="10">
    <location>
        <begin position="157"/>
        <end position="167"/>
    </location>
</feature>
<dbReference type="InterPro" id="IPR001356">
    <property type="entry name" value="HD"/>
</dbReference>
<dbReference type="Gene3D" id="1.10.10.60">
    <property type="entry name" value="Homeodomain-like"/>
    <property type="match status" value="1"/>
</dbReference>
<dbReference type="GO" id="GO:0000981">
    <property type="term" value="F:DNA-binding transcription factor activity, RNA polymerase II-specific"/>
    <property type="evidence" value="ECO:0007669"/>
    <property type="project" value="UniProtKB-UniRule"/>
</dbReference>
<dbReference type="PANTHER" id="PTHR24326:SF122">
    <property type="entry name" value="HOMEOBOX-LEUCINE ZIPPER PROTEIN HOX6"/>
    <property type="match status" value="1"/>
</dbReference>
<dbReference type="GO" id="GO:0045893">
    <property type="term" value="P:positive regulation of DNA-templated transcription"/>
    <property type="evidence" value="ECO:0007669"/>
    <property type="project" value="TreeGrafter"/>
</dbReference>
<comment type="function">
    <text evidence="9">Transcription factor.</text>
</comment>
<keyword evidence="3 8" id="KW-0238">DNA-binding</keyword>
<accession>A0AAQ3JY69</accession>
<dbReference type="Pfam" id="PF00046">
    <property type="entry name" value="Homeodomain"/>
    <property type="match status" value="1"/>
</dbReference>
<feature type="compositionally biased region" description="Basic and acidic residues" evidence="10">
    <location>
        <begin position="83"/>
        <end position="110"/>
    </location>
</feature>
<dbReference type="InterPro" id="IPR009057">
    <property type="entry name" value="Homeodomain-like_sf"/>
</dbReference>
<keyword evidence="13" id="KW-1185">Reference proteome</keyword>
<dbReference type="PANTHER" id="PTHR24326">
    <property type="entry name" value="HOMEOBOX-LEUCINE ZIPPER PROTEIN"/>
    <property type="match status" value="1"/>
</dbReference>
<feature type="domain" description="Homeobox" evidence="11">
    <location>
        <begin position="1"/>
        <end position="45"/>
    </location>
</feature>
<keyword evidence="5 9" id="KW-0804">Transcription</keyword>
<dbReference type="SMART" id="SM00389">
    <property type="entry name" value="HOX"/>
    <property type="match status" value="1"/>
</dbReference>
<dbReference type="InterPro" id="IPR017970">
    <property type="entry name" value="Homeobox_CS"/>
</dbReference>
<evidence type="ECO:0000256" key="10">
    <source>
        <dbReference type="SAM" id="MobiDB-lite"/>
    </source>
</evidence>
<keyword evidence="4 8" id="KW-0371">Homeobox</keyword>
<feature type="region of interest" description="Disordered" evidence="10">
    <location>
        <begin position="157"/>
        <end position="179"/>
    </location>
</feature>
<comment type="subcellular location">
    <subcellularLocation>
        <location evidence="1 8">Nucleus</location>
    </subcellularLocation>
</comment>
<evidence type="ECO:0000256" key="2">
    <source>
        <dbReference type="ARBA" id="ARBA00023015"/>
    </source>
</evidence>
<evidence type="ECO:0000256" key="1">
    <source>
        <dbReference type="ARBA" id="ARBA00004123"/>
    </source>
</evidence>
<feature type="region of interest" description="Disordered" evidence="10">
    <location>
        <begin position="83"/>
        <end position="124"/>
    </location>
</feature>
<protein>
    <recommendedName>
        <fullName evidence="9">Homeobox-leucine zipper protein</fullName>
    </recommendedName>
    <alternativeName>
        <fullName evidence="9">HD-ZIP protein</fullName>
    </alternativeName>
    <alternativeName>
        <fullName evidence="9">Homeodomain transcription factor</fullName>
    </alternativeName>
</protein>
<proteinExistence type="inferred from homology"/>
<keyword evidence="2 9" id="KW-0805">Transcription regulation</keyword>
<evidence type="ECO:0000256" key="3">
    <source>
        <dbReference type="ARBA" id="ARBA00023125"/>
    </source>
</evidence>
<dbReference type="InterPro" id="IPR003106">
    <property type="entry name" value="Leu_zip_homeo"/>
</dbReference>
<dbReference type="CDD" id="cd00086">
    <property type="entry name" value="homeodomain"/>
    <property type="match status" value="1"/>
</dbReference>
<dbReference type="Proteomes" id="UP001327560">
    <property type="component" value="Chromosome 2"/>
</dbReference>
<evidence type="ECO:0000313" key="12">
    <source>
        <dbReference type="EMBL" id="WOK98196.1"/>
    </source>
</evidence>
<evidence type="ECO:0000256" key="9">
    <source>
        <dbReference type="RuleBase" id="RU369038"/>
    </source>
</evidence>
<keyword evidence="6 8" id="KW-0539">Nucleus</keyword>
<dbReference type="SUPFAM" id="SSF46689">
    <property type="entry name" value="Homeodomain-like"/>
    <property type="match status" value="1"/>
</dbReference>
<evidence type="ECO:0000256" key="6">
    <source>
        <dbReference type="ARBA" id="ARBA00023242"/>
    </source>
</evidence>